<sequence length="1407" mass="139833">MGTYNGTNANDGFVGTAASDVFNFNSNVLGDDQADGANGIDTLNINYDALSGGSYSSYISGSSNWSGIIYGSFADRVIFSNMEKLNITLSKADDYLSVSAAPLATAGNTLSLNGGVGSDTLAIDFSALSGTTFKDNGSGTVTSNRGTYAGWETYNITLGAGTNAVTTAGGGDTVSASSGGANTIATGAGNDTINSVGGADKVDGGADFDTWNGNYSAATSALTFAYNGSTGAGTLTGGTTLAGIEAVSLTTGSGNDSLTLTGFTQGYSYVDAGAGTDTLTINDAGQTGAYYGNIYADDAGGFQVYVYNGNGSYRQFTHVEKLAITFSDDDNYLSVSAAPLATAGNTLSLNGGVGSDTLTIDFSALSGTTFKDNGSGTVTSNRGTYAGWETYNITLGAGTNAVTTAGGGDTVSASSGGANTIATGAGNDTINSVGGADKVDGGADFDTWNGNYSAATSALTFAYNGSTGAGTLTGGTTLAGIEAVSLTTGSGNDSLTLTGFTQGYSYVDAGAGTDTLTINDAGQTGAYYYSNIYADDAGGFQVYVYNGNGSYRQFTHVEKLAITFSDDDNYLSVSAAPLATAGNTLSLNGGVGSDTLTIDFSALSGTTFKDNGSGTVTSNRGTYAGWETYNITLGAGTNAVTTAGGGDTVSASSGGANTIATGAGNDTINSVGGADKVDGGADFDTWNGNYSAATSALTFAYNGSTGAGTLTGGTTLAGIEAVSLTTGSGNDSLTLTGFTQGYSYVDAGAGTDTLTINDAGQTGAYYGNIYADDAGGFVTYVNNANGSYRQFTHVEKLAITFSDDDNYLGVDAAASLNGNTLNVDGGVGDDTLRVTGNLSGYSVVQDGLGGYIITDTNVADGDHGSFTAIRFEHLQFDDQAIDLPVYAAGSVYVGTPGDDTKSGSAADDTMSGLGGNDKLSGLGGNDTINGGAGNDVLDGGDGSDTVTYEDATAAVTVSLAVSSAQATGGSGSDTVTNFENLTGSAFADKLTGNAGNNVLRGLAGNDALNGGLGADTMIGGLGDDSYTVDNLGDIVTESANEGTDTVSAIISYALGANVEKLTLTGSAAIDGMGNDLNNTINGNAAANHLYGYGGNDTLDGKAGADIMEGGTGNDTYTVDNAGDIIVENAGEGTDTVKVNFTYSLLNTNLENLTLGGSTAVDGTGNDANNTLTGNAANNTLTGLGGNDKLDGKAGADTMIGGLGNDSYVVDNIGDVVIENAGEGTDTVTASISYTLGSNVEKLTLSGTLAIDGIGNALSNTLTGNAAANILSGLGGNDTLSGGLGNDVLKGGAGADSLTGGGGADQFVFDILETPASFDTIKDFEHGIDDIVISKAAFSAFAADPTGAINANEFVIGTAATTSAQHLVYNQTTGALFYDADGVGGQAQIQIALLSTKPVLDSADFLLI</sequence>
<dbReference type="SUPFAM" id="SSF51120">
    <property type="entry name" value="beta-Roll"/>
    <property type="match status" value="5"/>
</dbReference>
<dbReference type="Gene3D" id="2.150.10.10">
    <property type="entry name" value="Serralysin-like metalloprotease, C-terminal"/>
    <property type="match status" value="4"/>
</dbReference>
<comment type="caution">
    <text evidence="8">The sequence shown here is derived from an EMBL/GenBank/DDBJ whole genome shotgun (WGS) entry which is preliminary data.</text>
</comment>
<keyword evidence="9" id="KW-1185">Reference proteome</keyword>
<dbReference type="EMBL" id="JABBGM010000019">
    <property type="protein sequence ID" value="NML96168.1"/>
    <property type="molecule type" value="Genomic_DNA"/>
</dbReference>
<name>A0A7Y0BTI6_9SPHN</name>
<dbReference type="InterPro" id="IPR011049">
    <property type="entry name" value="Serralysin-like_metalloprot_C"/>
</dbReference>
<dbReference type="PRINTS" id="PR00313">
    <property type="entry name" value="CABNDNGRPT"/>
</dbReference>
<dbReference type="InterPro" id="IPR001343">
    <property type="entry name" value="Hemolysn_Ca-bd"/>
</dbReference>
<evidence type="ECO:0000256" key="3">
    <source>
        <dbReference type="ARBA" id="ARBA00022525"/>
    </source>
</evidence>
<dbReference type="RefSeq" id="WP_169495375.1">
    <property type="nucleotide sequence ID" value="NZ_JABBGM010000019.1"/>
</dbReference>
<keyword evidence="4" id="KW-0800">Toxin</keyword>
<evidence type="ECO:0000256" key="2">
    <source>
        <dbReference type="ARBA" id="ARBA00004613"/>
    </source>
</evidence>
<dbReference type="Pfam" id="PF00353">
    <property type="entry name" value="HemolysinCabind"/>
    <property type="match status" value="8"/>
</dbReference>
<keyword evidence="5" id="KW-0677">Repeat</keyword>
<proteinExistence type="predicted"/>
<dbReference type="GO" id="GO:0090729">
    <property type="term" value="F:toxin activity"/>
    <property type="evidence" value="ECO:0007669"/>
    <property type="project" value="UniProtKB-KW"/>
</dbReference>
<dbReference type="GO" id="GO:0005509">
    <property type="term" value="F:calcium ion binding"/>
    <property type="evidence" value="ECO:0007669"/>
    <property type="project" value="InterPro"/>
</dbReference>
<keyword evidence="3" id="KW-0964">Secreted</keyword>
<evidence type="ECO:0000256" key="1">
    <source>
        <dbReference type="ARBA" id="ARBA00004370"/>
    </source>
</evidence>
<evidence type="ECO:0000313" key="9">
    <source>
        <dbReference type="Proteomes" id="UP000583556"/>
    </source>
</evidence>
<dbReference type="PROSITE" id="PS00330">
    <property type="entry name" value="HEMOLYSIN_CALCIUM"/>
    <property type="match status" value="4"/>
</dbReference>
<evidence type="ECO:0000256" key="4">
    <source>
        <dbReference type="ARBA" id="ARBA00022656"/>
    </source>
</evidence>
<dbReference type="PANTHER" id="PTHR38340:SF1">
    <property type="entry name" value="S-LAYER PROTEIN"/>
    <property type="match status" value="1"/>
</dbReference>
<comment type="subcellular location">
    <subcellularLocation>
        <location evidence="1">Membrane</location>
    </subcellularLocation>
    <subcellularLocation>
        <location evidence="2">Secreted</location>
    </subcellularLocation>
</comment>
<dbReference type="Gene3D" id="2.160.20.160">
    <property type="match status" value="1"/>
</dbReference>
<evidence type="ECO:0000256" key="7">
    <source>
        <dbReference type="ARBA" id="ARBA00023136"/>
    </source>
</evidence>
<gene>
    <name evidence="8" type="ORF">HHL27_21130</name>
</gene>
<evidence type="ECO:0000313" key="8">
    <source>
        <dbReference type="EMBL" id="NML96168.1"/>
    </source>
</evidence>
<dbReference type="InterPro" id="IPR018511">
    <property type="entry name" value="Hemolysin-typ_Ca-bd_CS"/>
</dbReference>
<evidence type="ECO:0000256" key="5">
    <source>
        <dbReference type="ARBA" id="ARBA00022737"/>
    </source>
</evidence>
<evidence type="ECO:0000256" key="6">
    <source>
        <dbReference type="ARBA" id="ARBA00023026"/>
    </source>
</evidence>
<dbReference type="PANTHER" id="PTHR38340">
    <property type="entry name" value="S-LAYER PROTEIN"/>
    <property type="match status" value="1"/>
</dbReference>
<organism evidence="8 9">
    <name type="scientific">Novosphingobium olei</name>
    <dbReference type="NCBI Taxonomy" id="2728851"/>
    <lineage>
        <taxon>Bacteria</taxon>
        <taxon>Pseudomonadati</taxon>
        <taxon>Pseudomonadota</taxon>
        <taxon>Alphaproteobacteria</taxon>
        <taxon>Sphingomonadales</taxon>
        <taxon>Sphingomonadaceae</taxon>
        <taxon>Novosphingobium</taxon>
    </lineage>
</organism>
<dbReference type="InterPro" id="IPR003995">
    <property type="entry name" value="RTX_toxin_determinant-A"/>
</dbReference>
<protein>
    <submittedName>
        <fullName evidence="8">Calcium-binding protein</fullName>
    </submittedName>
</protein>
<dbReference type="Proteomes" id="UP000583556">
    <property type="component" value="Unassembled WGS sequence"/>
</dbReference>
<reference evidence="8 9" key="1">
    <citation type="submission" date="2020-04" db="EMBL/GenBank/DDBJ databases">
        <title>Novosphingobium sp. TW-4 isolated from soil.</title>
        <authorList>
            <person name="Dahal R.H."/>
            <person name="Chaudhary D.K."/>
        </authorList>
    </citation>
    <scope>NUCLEOTIDE SEQUENCE [LARGE SCALE GENOMIC DNA]</scope>
    <source>
        <strain evidence="8 9">TW-4</strain>
    </source>
</reference>
<dbReference type="GO" id="GO:0016020">
    <property type="term" value="C:membrane"/>
    <property type="evidence" value="ECO:0007669"/>
    <property type="project" value="UniProtKB-SubCell"/>
</dbReference>
<dbReference type="PRINTS" id="PR01488">
    <property type="entry name" value="RTXTOXINA"/>
</dbReference>
<keyword evidence="6" id="KW-0843">Virulence</keyword>
<keyword evidence="7" id="KW-0472">Membrane</keyword>
<accession>A0A7Y0BTI6</accession>
<dbReference type="GO" id="GO:0005576">
    <property type="term" value="C:extracellular region"/>
    <property type="evidence" value="ECO:0007669"/>
    <property type="project" value="UniProtKB-SubCell"/>
</dbReference>
<dbReference type="InterPro" id="IPR050557">
    <property type="entry name" value="RTX_toxin/Mannuronan_C5-epim"/>
</dbReference>